<dbReference type="Gene3D" id="3.30.200.20">
    <property type="entry name" value="Phosphorylase Kinase, domain 1"/>
    <property type="match status" value="1"/>
</dbReference>
<dbReference type="PROSITE" id="PS50011">
    <property type="entry name" value="PROTEIN_KINASE_DOM"/>
    <property type="match status" value="1"/>
</dbReference>
<dbReference type="EMBL" id="VZSW01012501">
    <property type="protein sequence ID" value="NXY40174.1"/>
    <property type="molecule type" value="Genomic_DNA"/>
</dbReference>
<evidence type="ECO:0000256" key="1">
    <source>
        <dbReference type="ARBA" id="ARBA00008874"/>
    </source>
</evidence>
<evidence type="ECO:0000313" key="6">
    <source>
        <dbReference type="EMBL" id="NXY40174.1"/>
    </source>
</evidence>
<dbReference type="PANTHER" id="PTHR45832:SF22">
    <property type="entry name" value="SERINE_THREONINE-PROTEIN KINASE SAMKA-RELATED"/>
    <property type="match status" value="1"/>
</dbReference>
<comment type="caution">
    <text evidence="6">The sequence shown here is derived from an EMBL/GenBank/DDBJ whole genome shotgun (WGS) entry which is preliminary data.</text>
</comment>
<accession>A0A7L4JGX1</accession>
<keyword evidence="7" id="KW-1185">Reference proteome</keyword>
<keyword evidence="6" id="KW-0808">Transferase</keyword>
<evidence type="ECO:0000313" key="7">
    <source>
        <dbReference type="Proteomes" id="UP000572837"/>
    </source>
</evidence>
<proteinExistence type="inferred from homology"/>
<feature type="non-terminal residue" evidence="6">
    <location>
        <position position="76"/>
    </location>
</feature>
<evidence type="ECO:0000256" key="4">
    <source>
        <dbReference type="ARBA" id="ARBA00022840"/>
    </source>
</evidence>
<feature type="non-terminal residue" evidence="6">
    <location>
        <position position="1"/>
    </location>
</feature>
<dbReference type="InterPro" id="IPR051931">
    <property type="entry name" value="PAK3-like"/>
</dbReference>
<comment type="similarity">
    <text evidence="1">Belongs to the protein kinase superfamily. STE Ser/Thr protein kinase family. STE20 subfamily.</text>
</comment>
<keyword evidence="6" id="KW-0418">Kinase</keyword>
<gene>
    <name evidence="6" type="primary">Pak3_7</name>
    <name evidence="6" type="ORF">PORRUF_R04172</name>
</gene>
<evidence type="ECO:0000256" key="3">
    <source>
        <dbReference type="ARBA" id="ARBA00022741"/>
    </source>
</evidence>
<keyword evidence="3" id="KW-0547">Nucleotide-binding</keyword>
<dbReference type="Pfam" id="PF07714">
    <property type="entry name" value="PK_Tyr_Ser-Thr"/>
    <property type="match status" value="1"/>
</dbReference>
<dbReference type="InterPro" id="IPR001245">
    <property type="entry name" value="Ser-Thr/Tyr_kinase_cat_dom"/>
</dbReference>
<dbReference type="Proteomes" id="UP000572837">
    <property type="component" value="Unassembled WGS sequence"/>
</dbReference>
<dbReference type="InterPro" id="IPR011009">
    <property type="entry name" value="Kinase-like_dom_sf"/>
</dbReference>
<dbReference type="GO" id="GO:0004674">
    <property type="term" value="F:protein serine/threonine kinase activity"/>
    <property type="evidence" value="ECO:0007669"/>
    <property type="project" value="UniProtKB-EC"/>
</dbReference>
<protein>
    <recommendedName>
        <fullName evidence="2">non-specific serine/threonine protein kinase</fullName>
        <ecNumber evidence="2">2.7.11.1</ecNumber>
    </recommendedName>
</protein>
<dbReference type="AlphaFoldDB" id="A0A7L4JGX1"/>
<evidence type="ECO:0000256" key="2">
    <source>
        <dbReference type="ARBA" id="ARBA00012513"/>
    </source>
</evidence>
<reference evidence="6 7" key="1">
    <citation type="submission" date="2020-02" db="EMBL/GenBank/DDBJ databases">
        <title>Bird 10,000 Genomes (B10K) Project - Family phase.</title>
        <authorList>
            <person name="Zhang G."/>
        </authorList>
    </citation>
    <scope>NUCLEOTIDE SEQUENCE [LARGE SCALE GENOMIC DNA]</scope>
    <source>
        <strain evidence="6">B10K-IZ-033-81</strain>
        <tissue evidence="6">Muscle</tissue>
    </source>
</reference>
<name>A0A7L4JGX1_9PASS</name>
<organism evidence="6 7">
    <name type="scientific">Pomatorhinus ruficollis</name>
    <name type="common">streak-breasted scimitar babbler</name>
    <dbReference type="NCBI Taxonomy" id="932028"/>
    <lineage>
        <taxon>Eukaryota</taxon>
        <taxon>Metazoa</taxon>
        <taxon>Chordata</taxon>
        <taxon>Craniata</taxon>
        <taxon>Vertebrata</taxon>
        <taxon>Euteleostomi</taxon>
        <taxon>Archelosauria</taxon>
        <taxon>Archosauria</taxon>
        <taxon>Dinosauria</taxon>
        <taxon>Saurischia</taxon>
        <taxon>Theropoda</taxon>
        <taxon>Coelurosauria</taxon>
        <taxon>Aves</taxon>
        <taxon>Neognathae</taxon>
        <taxon>Neoaves</taxon>
        <taxon>Telluraves</taxon>
        <taxon>Australaves</taxon>
        <taxon>Passeriformes</taxon>
        <taxon>Sylvioidea</taxon>
        <taxon>Timaliidae</taxon>
        <taxon>Pomatorhinus</taxon>
    </lineage>
</organism>
<dbReference type="EC" id="2.7.11.1" evidence="2"/>
<keyword evidence="4" id="KW-0067">ATP-binding</keyword>
<dbReference type="SUPFAM" id="SSF56112">
    <property type="entry name" value="Protein kinase-like (PK-like)"/>
    <property type="match status" value="1"/>
</dbReference>
<evidence type="ECO:0000259" key="5">
    <source>
        <dbReference type="PROSITE" id="PS50011"/>
    </source>
</evidence>
<dbReference type="InterPro" id="IPR000719">
    <property type="entry name" value="Prot_kinase_dom"/>
</dbReference>
<feature type="domain" description="Protein kinase" evidence="5">
    <location>
        <begin position="1"/>
        <end position="76"/>
    </location>
</feature>
<sequence length="76" mass="8605">VAIKQIHLQQQSSQELLKEVVVMRDKKNPNIVTYLGSYFVKEQLWLVLEYMGGGSLTHVISKTWMAAGQIAAVCRE</sequence>
<dbReference type="PANTHER" id="PTHR45832">
    <property type="entry name" value="SERINE/THREONINE-PROTEIN KINASE SAMKA-RELATED-RELATED"/>
    <property type="match status" value="1"/>
</dbReference>
<dbReference type="GO" id="GO:0005524">
    <property type="term" value="F:ATP binding"/>
    <property type="evidence" value="ECO:0007669"/>
    <property type="project" value="UniProtKB-KW"/>
</dbReference>